<dbReference type="Gene3D" id="2.130.10.30">
    <property type="entry name" value="Regulator of chromosome condensation 1/beta-lactamase-inhibitor protein II"/>
    <property type="match status" value="2"/>
</dbReference>
<dbReference type="InterPro" id="IPR000626">
    <property type="entry name" value="Ubiquitin-like_dom"/>
</dbReference>
<dbReference type="InterPro" id="IPR029071">
    <property type="entry name" value="Ubiquitin-like_domsf"/>
</dbReference>
<dbReference type="OrthoDB" id="409851at2759"/>
<dbReference type="SUPFAM" id="SSF51695">
    <property type="entry name" value="PLC-like phosphodiesterases"/>
    <property type="match status" value="1"/>
</dbReference>
<dbReference type="SUPFAM" id="SSF54236">
    <property type="entry name" value="Ubiquitin-like"/>
    <property type="match status" value="1"/>
</dbReference>
<dbReference type="GO" id="GO:0008081">
    <property type="term" value="F:phosphoric diester hydrolase activity"/>
    <property type="evidence" value="ECO:0007669"/>
    <property type="project" value="InterPro"/>
</dbReference>
<evidence type="ECO:0000313" key="4">
    <source>
        <dbReference type="Proteomes" id="UP000186817"/>
    </source>
</evidence>
<evidence type="ECO:0000256" key="1">
    <source>
        <dbReference type="ARBA" id="ARBA00022737"/>
    </source>
</evidence>
<sequence length="938" mass="99342">MSIFVDVHLLSGKSASLEVEADASVESLRHQAQSALTVSSSGRLLNSSGEVLDGAKTITEAKLMSGDVLTLHVHQIQLTANQQGSPFSAFAALLGDGSVVSWGKAGYGGDSSAVQEQLKNVQQIQASSKAFAAILGDGSVASWGNAAYGGDSSAVQDQLQDVQQIQASEGAFAAILGDGSVIAWGRANYGGDSSAVQEQLKNVQEIQASSFAFAAILGDGSVVTWGNANDGGDSSAVQDQLRDVQRIQASVHAFAAILGDGSVVTWGNADCGGDSRVVQEQLTNVQQIQASGRAFAAILGDGSVITWGHSDYGGDSSKVQEQLKNVQQIQGSRGRSQGSFAAILGDGSVVTWGSADSGGDSRVVQEQLKNVQQIQASCRAFAAILSDGSVVSWGDAAYGGDSSVVQDQLRDVQQIQASGGAFAAILSDGSVVTWGDAGKGGDSSKVQEQLKSVQLINATYMAFAAILDDGSVVTWGSADSGGDSNAVQAPWFLVGNGGMGYWDYYRGDLPIPACFSLKVGLHQQTFGPHVSKADSAMRGALMSPLVMVALVARACRSECLADETCRGEPDMAELLQAKASVQANIQGELVQEMTRREMIKVAANHTCAEACGMLGGLCLSSSSSQPCERRLADGDKEWACSCDISVGLLDAGPYKPDPRAKLSASPFLMTHDSATGYIGDRDFIKRLFAQAQFVNLKVQLDCGARAFDLRLVQHDGKIYFHHGETPVVNWISDQTLPEELPGLVSWVGEHPDEFVIISVSHCAHKYLIKYDRKHCTDEEFVKPFTDAGVAFESDCDKLRSMTLADAMAASALSNGGHIIAIYGDCVNGNWNSSVDSIEKVKPYVVKTMAKERGSVDLFMVQSFIQQKLLVMQSFQLNKDIASWIKNSDLYDGVNFLEINTICTYGMTISSALGATISKTDADTCIKHCKESCPACLKD</sequence>
<gene>
    <name evidence="3" type="primary">HERC1</name>
    <name evidence="3" type="ORF">AK812_SmicGene15816</name>
</gene>
<dbReference type="Pfam" id="PF00240">
    <property type="entry name" value="ubiquitin"/>
    <property type="match status" value="1"/>
</dbReference>
<proteinExistence type="predicted"/>
<comment type="caution">
    <text evidence="3">The sequence shown here is derived from an EMBL/GenBank/DDBJ whole genome shotgun (WGS) entry which is preliminary data.</text>
</comment>
<evidence type="ECO:0000313" key="3">
    <source>
        <dbReference type="EMBL" id="OLQ01472.1"/>
    </source>
</evidence>
<dbReference type="PROSITE" id="PS50053">
    <property type="entry name" value="UBIQUITIN_2"/>
    <property type="match status" value="1"/>
</dbReference>
<reference evidence="3 4" key="1">
    <citation type="submission" date="2016-02" db="EMBL/GenBank/DDBJ databases">
        <title>Genome analysis of coral dinoflagellate symbionts highlights evolutionary adaptations to a symbiotic lifestyle.</title>
        <authorList>
            <person name="Aranda M."/>
            <person name="Li Y."/>
            <person name="Liew Y.J."/>
            <person name="Baumgarten S."/>
            <person name="Simakov O."/>
            <person name="Wilson M."/>
            <person name="Piel J."/>
            <person name="Ashoor H."/>
            <person name="Bougouffa S."/>
            <person name="Bajic V.B."/>
            <person name="Ryu T."/>
            <person name="Ravasi T."/>
            <person name="Bayer T."/>
            <person name="Micklem G."/>
            <person name="Kim H."/>
            <person name="Bhak J."/>
            <person name="Lajeunesse T.C."/>
            <person name="Voolstra C.R."/>
        </authorList>
    </citation>
    <scope>NUCLEOTIDE SEQUENCE [LARGE SCALE GENOMIC DNA]</scope>
    <source>
        <strain evidence="3 4">CCMP2467</strain>
    </source>
</reference>
<dbReference type="GO" id="GO:0006629">
    <property type="term" value="P:lipid metabolic process"/>
    <property type="evidence" value="ECO:0007669"/>
    <property type="project" value="InterPro"/>
</dbReference>
<keyword evidence="4" id="KW-1185">Reference proteome</keyword>
<dbReference type="SUPFAM" id="SSF50985">
    <property type="entry name" value="RCC1/BLIP-II"/>
    <property type="match status" value="2"/>
</dbReference>
<dbReference type="Gene3D" id="3.20.20.190">
    <property type="entry name" value="Phosphatidylinositol (PI) phosphodiesterase"/>
    <property type="match status" value="1"/>
</dbReference>
<dbReference type="PANTHER" id="PTHR22870:SF408">
    <property type="entry name" value="OS09G0560450 PROTEIN"/>
    <property type="match status" value="1"/>
</dbReference>
<dbReference type="InterPro" id="IPR051210">
    <property type="entry name" value="Ub_ligase/GEF_domain"/>
</dbReference>
<dbReference type="AlphaFoldDB" id="A0A1Q9E219"/>
<dbReference type="Proteomes" id="UP000186817">
    <property type="component" value="Unassembled WGS sequence"/>
</dbReference>
<evidence type="ECO:0000259" key="2">
    <source>
        <dbReference type="PROSITE" id="PS50053"/>
    </source>
</evidence>
<protein>
    <submittedName>
        <fullName evidence="3">Putative E3 ubiquitin-protein ligase HERC1</fullName>
    </submittedName>
</protein>
<dbReference type="EMBL" id="LSRX01000291">
    <property type="protein sequence ID" value="OLQ01472.1"/>
    <property type="molecule type" value="Genomic_DNA"/>
</dbReference>
<dbReference type="PANTHER" id="PTHR22870">
    <property type="entry name" value="REGULATOR OF CHROMOSOME CONDENSATION"/>
    <property type="match status" value="1"/>
</dbReference>
<accession>A0A1Q9E219</accession>
<keyword evidence="1" id="KW-0677">Repeat</keyword>
<feature type="domain" description="Ubiquitin-like" evidence="2">
    <location>
        <begin position="3"/>
        <end position="75"/>
    </location>
</feature>
<dbReference type="CDD" id="cd08557">
    <property type="entry name" value="PI-PLCc_bacteria_like"/>
    <property type="match status" value="1"/>
</dbReference>
<name>A0A1Q9E219_SYMMI</name>
<organism evidence="3 4">
    <name type="scientific">Symbiodinium microadriaticum</name>
    <name type="common">Dinoflagellate</name>
    <name type="synonym">Zooxanthella microadriatica</name>
    <dbReference type="NCBI Taxonomy" id="2951"/>
    <lineage>
        <taxon>Eukaryota</taxon>
        <taxon>Sar</taxon>
        <taxon>Alveolata</taxon>
        <taxon>Dinophyceae</taxon>
        <taxon>Suessiales</taxon>
        <taxon>Symbiodiniaceae</taxon>
        <taxon>Symbiodinium</taxon>
    </lineage>
</organism>
<dbReference type="InterPro" id="IPR009091">
    <property type="entry name" value="RCC1/BLIP-II"/>
</dbReference>
<dbReference type="InterPro" id="IPR017946">
    <property type="entry name" value="PLC-like_Pdiesterase_TIM-brl"/>
</dbReference>